<evidence type="ECO:0000256" key="1">
    <source>
        <dbReference type="SAM" id="Phobius"/>
    </source>
</evidence>
<dbReference type="Proteomes" id="UP001437256">
    <property type="component" value="Unassembled WGS sequence"/>
</dbReference>
<organism evidence="2 3">
    <name type="scientific">Marasmius tenuissimus</name>
    <dbReference type="NCBI Taxonomy" id="585030"/>
    <lineage>
        <taxon>Eukaryota</taxon>
        <taxon>Fungi</taxon>
        <taxon>Dikarya</taxon>
        <taxon>Basidiomycota</taxon>
        <taxon>Agaricomycotina</taxon>
        <taxon>Agaricomycetes</taxon>
        <taxon>Agaricomycetidae</taxon>
        <taxon>Agaricales</taxon>
        <taxon>Marasmiineae</taxon>
        <taxon>Marasmiaceae</taxon>
        <taxon>Marasmius</taxon>
    </lineage>
</organism>
<gene>
    <name evidence="2" type="ORF">AAF712_013123</name>
</gene>
<evidence type="ECO:0000313" key="2">
    <source>
        <dbReference type="EMBL" id="KAL0060079.1"/>
    </source>
</evidence>
<name>A0ABR2ZFV0_9AGAR</name>
<dbReference type="EMBL" id="JBBXMP010000193">
    <property type="protein sequence ID" value="KAL0060079.1"/>
    <property type="molecule type" value="Genomic_DNA"/>
</dbReference>
<keyword evidence="1" id="KW-0812">Transmembrane</keyword>
<sequence length="56" mass="6017">MEGSLSTGADQVSVELSELSMYGDDLIWSFGEVLATGIIYGVHVVLTLAATTILWR</sequence>
<keyword evidence="1" id="KW-1133">Transmembrane helix</keyword>
<keyword evidence="3" id="KW-1185">Reference proteome</keyword>
<proteinExistence type="predicted"/>
<keyword evidence="1" id="KW-0472">Membrane</keyword>
<reference evidence="2 3" key="1">
    <citation type="submission" date="2024-05" db="EMBL/GenBank/DDBJ databases">
        <title>A draft genome resource for the thread blight pathogen Marasmius tenuissimus strain MS-2.</title>
        <authorList>
            <person name="Yulfo-Soto G.E."/>
            <person name="Baruah I.K."/>
            <person name="Amoako-Attah I."/>
            <person name="Bukari Y."/>
            <person name="Meinhardt L.W."/>
            <person name="Bailey B.A."/>
            <person name="Cohen S.P."/>
        </authorList>
    </citation>
    <scope>NUCLEOTIDE SEQUENCE [LARGE SCALE GENOMIC DNA]</scope>
    <source>
        <strain evidence="2 3">MS-2</strain>
    </source>
</reference>
<feature type="transmembrane region" description="Helical" evidence="1">
    <location>
        <begin position="26"/>
        <end position="55"/>
    </location>
</feature>
<accession>A0ABR2ZFV0</accession>
<evidence type="ECO:0000313" key="3">
    <source>
        <dbReference type="Proteomes" id="UP001437256"/>
    </source>
</evidence>
<protein>
    <submittedName>
        <fullName evidence="2">Uncharacterized protein</fullName>
    </submittedName>
</protein>
<comment type="caution">
    <text evidence="2">The sequence shown here is derived from an EMBL/GenBank/DDBJ whole genome shotgun (WGS) entry which is preliminary data.</text>
</comment>